<comment type="caution">
    <text evidence="3">The sequence shown here is derived from an EMBL/GenBank/DDBJ whole genome shotgun (WGS) entry which is preliminary data.</text>
</comment>
<dbReference type="PANTHER" id="PTHR13090:SF1">
    <property type="entry name" value="ARGININE-HYDROXYLASE NDUFAF5, MITOCHONDRIAL"/>
    <property type="match status" value="1"/>
</dbReference>
<dbReference type="Pfam" id="PF13489">
    <property type="entry name" value="Methyltransf_23"/>
    <property type="match status" value="1"/>
</dbReference>
<evidence type="ECO:0000256" key="1">
    <source>
        <dbReference type="ARBA" id="ARBA00022603"/>
    </source>
</evidence>
<keyword evidence="4" id="KW-1185">Reference proteome</keyword>
<evidence type="ECO:0000313" key="4">
    <source>
        <dbReference type="Proteomes" id="UP001642502"/>
    </source>
</evidence>
<dbReference type="Gene3D" id="3.40.50.150">
    <property type="entry name" value="Vaccinia Virus protein VP39"/>
    <property type="match status" value="1"/>
</dbReference>
<reference evidence="3 4" key="1">
    <citation type="submission" date="2024-01" db="EMBL/GenBank/DDBJ databases">
        <authorList>
            <person name="Allen C."/>
            <person name="Tagirdzhanova G."/>
        </authorList>
    </citation>
    <scope>NUCLEOTIDE SEQUENCE [LARGE SCALE GENOMIC DNA]</scope>
    <source>
        <strain evidence="3 4">CBS 119000</strain>
    </source>
</reference>
<evidence type="ECO:0000256" key="2">
    <source>
        <dbReference type="ARBA" id="ARBA00022679"/>
    </source>
</evidence>
<dbReference type="EMBL" id="CAWUON010000065">
    <property type="protein sequence ID" value="CAK7270923.1"/>
    <property type="molecule type" value="Genomic_DNA"/>
</dbReference>
<name>A0ABP0DRJ5_9PEZI</name>
<protein>
    <recommendedName>
        <fullName evidence="5">Methyltransferase type 11 domain-containing protein</fullName>
    </recommendedName>
</protein>
<dbReference type="SUPFAM" id="SSF53335">
    <property type="entry name" value="S-adenosyl-L-methionine-dependent methyltransferases"/>
    <property type="match status" value="1"/>
</dbReference>
<organism evidence="3 4">
    <name type="scientific">Sporothrix epigloea</name>
    <dbReference type="NCBI Taxonomy" id="1892477"/>
    <lineage>
        <taxon>Eukaryota</taxon>
        <taxon>Fungi</taxon>
        <taxon>Dikarya</taxon>
        <taxon>Ascomycota</taxon>
        <taxon>Pezizomycotina</taxon>
        <taxon>Sordariomycetes</taxon>
        <taxon>Sordariomycetidae</taxon>
        <taxon>Ophiostomatales</taxon>
        <taxon>Ophiostomataceae</taxon>
        <taxon>Sporothrix</taxon>
    </lineage>
</organism>
<sequence>MRSFCACYQATTPLKQAVLPVVRQHGTTPGAILLDLKSRRGYAMQAGGKTVYDVFNRRTKWLQKERAAANVDASRQADYLKDEVAIRLCERLLDIKRMFPRALDFGANSCNVARALVLPDPDPAVPNTPPLSTRIEHLVAAESSAGLLFRDTELPFNQELKITRHVMSFTEEEGNGASSASGVETPAIESGSSPFVHESYDLILSSLSLHWSNDLPGVLTQIKRLLKPDSPFLGAMLGGDTLYELRTSLQLAEQERRGGLSPHVSPLADVRDVGGLLQKAGFSMLTVDVDDIIVDYPDTFALMADLQAMGESSAILGREMGAIGRDVLMANEAIYRELHGNDDGTIPATFRIIYMIGWHPSAKEPQPLARGSGQINLKDILEQK</sequence>
<dbReference type="PANTHER" id="PTHR13090">
    <property type="entry name" value="ARGININE-HYDROXYLASE NDUFAF5, MITOCHONDRIAL"/>
    <property type="match status" value="1"/>
</dbReference>
<dbReference type="InterPro" id="IPR050602">
    <property type="entry name" value="Malonyl-ACP_OMT"/>
</dbReference>
<dbReference type="InterPro" id="IPR029063">
    <property type="entry name" value="SAM-dependent_MTases_sf"/>
</dbReference>
<dbReference type="Proteomes" id="UP001642502">
    <property type="component" value="Unassembled WGS sequence"/>
</dbReference>
<evidence type="ECO:0008006" key="5">
    <source>
        <dbReference type="Google" id="ProtNLM"/>
    </source>
</evidence>
<evidence type="ECO:0000313" key="3">
    <source>
        <dbReference type="EMBL" id="CAK7270923.1"/>
    </source>
</evidence>
<gene>
    <name evidence="3" type="ORF">SEPCBS119000_004335</name>
</gene>
<keyword evidence="2" id="KW-0808">Transferase</keyword>
<proteinExistence type="predicted"/>
<keyword evidence="1" id="KW-0489">Methyltransferase</keyword>
<accession>A0ABP0DRJ5</accession>